<comment type="caution">
    <text evidence="1">The sequence shown here is derived from an EMBL/GenBank/DDBJ whole genome shotgun (WGS) entry which is preliminary data.</text>
</comment>
<dbReference type="EMBL" id="CM051402">
    <property type="protein sequence ID" value="KAJ4710892.1"/>
    <property type="molecule type" value="Genomic_DNA"/>
</dbReference>
<keyword evidence="1" id="KW-0436">Ligase</keyword>
<sequence>MANPISINDNPSSIDPTSGFCSQTKIYYSLRPSVLLPPETTPLSVTSYVFSTLNSHPPLPTTSALIDAVTRHRILFSDLILRIKTLAFSLKTKYKLSRNDTAFILSQNSVRIPILYLALFSLGVIVSPSNPSNTKQEILRQIQLSKPVIAFSTNDTAHKIPSLKYGAVLLDSPEFESFMTSRLSETALDVELDKTKVLLSDPAAVLYSSGTTGMFKGVVLSQGNLVATVAAGYALRAARETPVNALCVVPYFHVYGFAYWLRSLAMGETLVCMGRFDFEVMLRAVEQLRASHVAVAPPVVSKMVLNGEVMNGYDLSSLEVVSSGGAPLTLNVIQKFRERLPKVNLSQAYGLTETTGRVFGTVGPKECKVAGTTGKLLSNCQAKVVDPETGISQPPCMPGELWIRGPFVMKGYVGDEEATVAILDSEGWLRTGDLCYIDNEGFLFFLDRIKEMIKYKGYQVAPAELEHLLLSHPDIVDAAVVPFPDELVGQVPIAFVVRKRGSILDESQIKDFIAKQVAPYKRIRQVTLIDSIPRNAPGKVLRKDLIRLAQSNVTSKL</sequence>
<evidence type="ECO:0000313" key="1">
    <source>
        <dbReference type="EMBL" id="KAJ4710892.1"/>
    </source>
</evidence>
<dbReference type="Proteomes" id="UP001164539">
    <property type="component" value="Chromosome 9"/>
</dbReference>
<evidence type="ECO:0000313" key="2">
    <source>
        <dbReference type="Proteomes" id="UP001164539"/>
    </source>
</evidence>
<gene>
    <name evidence="1" type="ORF">OWV82_017000</name>
</gene>
<proteinExistence type="predicted"/>
<name>A0ACC1XJ65_MELAZ</name>
<accession>A0ACC1XJ65</accession>
<protein>
    <submittedName>
        <fullName evidence="1">4-coumarate-CoA ligase</fullName>
    </submittedName>
</protein>
<reference evidence="1 2" key="1">
    <citation type="journal article" date="2023" name="Science">
        <title>Complex scaffold remodeling in plant triterpene biosynthesis.</title>
        <authorList>
            <person name="De La Pena R."/>
            <person name="Hodgson H."/>
            <person name="Liu J.C."/>
            <person name="Stephenson M.J."/>
            <person name="Martin A.C."/>
            <person name="Owen C."/>
            <person name="Harkess A."/>
            <person name="Leebens-Mack J."/>
            <person name="Jimenez L.E."/>
            <person name="Osbourn A."/>
            <person name="Sattely E.S."/>
        </authorList>
    </citation>
    <scope>NUCLEOTIDE SEQUENCE [LARGE SCALE GENOMIC DNA]</scope>
    <source>
        <strain evidence="2">cv. JPN11</strain>
        <tissue evidence="1">Leaf</tissue>
    </source>
</reference>
<keyword evidence="2" id="KW-1185">Reference proteome</keyword>
<organism evidence="1 2">
    <name type="scientific">Melia azedarach</name>
    <name type="common">Chinaberry tree</name>
    <dbReference type="NCBI Taxonomy" id="155640"/>
    <lineage>
        <taxon>Eukaryota</taxon>
        <taxon>Viridiplantae</taxon>
        <taxon>Streptophyta</taxon>
        <taxon>Embryophyta</taxon>
        <taxon>Tracheophyta</taxon>
        <taxon>Spermatophyta</taxon>
        <taxon>Magnoliopsida</taxon>
        <taxon>eudicotyledons</taxon>
        <taxon>Gunneridae</taxon>
        <taxon>Pentapetalae</taxon>
        <taxon>rosids</taxon>
        <taxon>malvids</taxon>
        <taxon>Sapindales</taxon>
        <taxon>Meliaceae</taxon>
        <taxon>Melia</taxon>
    </lineage>
</organism>